<evidence type="ECO:0000256" key="20">
    <source>
        <dbReference type="SAM" id="Phobius"/>
    </source>
</evidence>
<keyword evidence="4" id="KW-1003">Cell membrane</keyword>
<evidence type="ECO:0000256" key="18">
    <source>
        <dbReference type="ARBA" id="ARBA00074026"/>
    </source>
</evidence>
<organism evidence="22">
    <name type="scientific">Graphocephala atropunctata</name>
    <dbReference type="NCBI Taxonomy" id="36148"/>
    <lineage>
        <taxon>Eukaryota</taxon>
        <taxon>Metazoa</taxon>
        <taxon>Ecdysozoa</taxon>
        <taxon>Arthropoda</taxon>
        <taxon>Hexapoda</taxon>
        <taxon>Insecta</taxon>
        <taxon>Pterygota</taxon>
        <taxon>Neoptera</taxon>
        <taxon>Paraneoptera</taxon>
        <taxon>Hemiptera</taxon>
        <taxon>Auchenorrhyncha</taxon>
        <taxon>Membracoidea</taxon>
        <taxon>Cicadellidae</taxon>
        <taxon>Cicadellinae</taxon>
        <taxon>Cicadellini</taxon>
        <taxon>Graphocephala</taxon>
    </lineage>
</organism>
<dbReference type="Gene3D" id="2.60.200.20">
    <property type="match status" value="1"/>
</dbReference>
<dbReference type="SMART" id="SM00240">
    <property type="entry name" value="FHA"/>
    <property type="match status" value="1"/>
</dbReference>
<evidence type="ECO:0000256" key="2">
    <source>
        <dbReference type="ARBA" id="ARBA00004304"/>
    </source>
</evidence>
<gene>
    <name evidence="22" type="ORF">g.16520</name>
</gene>
<accession>A0A1B6L289</accession>
<keyword evidence="10 19" id="KW-0175">Coiled coil</keyword>
<evidence type="ECO:0000256" key="9">
    <source>
        <dbReference type="ARBA" id="ARBA00022989"/>
    </source>
</evidence>
<evidence type="ECO:0000256" key="7">
    <source>
        <dbReference type="ARBA" id="ARBA00022692"/>
    </source>
</evidence>
<keyword evidence="13" id="KW-0206">Cytoskeleton</keyword>
<name>A0A1B6L289_9HEMI</name>
<evidence type="ECO:0000256" key="12">
    <source>
        <dbReference type="ARBA" id="ARBA00023136"/>
    </source>
</evidence>
<keyword evidence="8" id="KW-0256">Endoplasmic reticulum</keyword>
<evidence type="ECO:0000256" key="15">
    <source>
        <dbReference type="ARBA" id="ARBA00060409"/>
    </source>
</evidence>
<evidence type="ECO:0000256" key="4">
    <source>
        <dbReference type="ARBA" id="ARBA00022475"/>
    </source>
</evidence>
<dbReference type="InterPro" id="IPR008984">
    <property type="entry name" value="SMAD_FHA_dom_sf"/>
</dbReference>
<dbReference type="GO" id="GO:0031966">
    <property type="term" value="C:mitochondrial membrane"/>
    <property type="evidence" value="ECO:0007669"/>
    <property type="project" value="UniProtKB-SubCell"/>
</dbReference>
<evidence type="ECO:0000256" key="17">
    <source>
        <dbReference type="ARBA" id="ARBA00066015"/>
    </source>
</evidence>
<proteinExistence type="inferred from homology"/>
<feature type="domain" description="FHA" evidence="21">
    <location>
        <begin position="53"/>
        <end position="108"/>
    </location>
</feature>
<dbReference type="AlphaFoldDB" id="A0A1B6L289"/>
<dbReference type="GO" id="GO:0005789">
    <property type="term" value="C:endoplasmic reticulum membrane"/>
    <property type="evidence" value="ECO:0007669"/>
    <property type="project" value="UniProtKB-SubCell"/>
</dbReference>
<comment type="subunit">
    <text evidence="17">Homodimer. Interacts with myosin. Interacts with SIKE1 and both associate with the STRIPAK core complex composed of PP2A catalytic and scaffolding subunits, the striatins (PP2A regulatory subunits), the striatin-associated proteins MOB4, STRIP1 and STRIP2, PDCD10 and members of the STE20 kinases, such as STK24 and STK26. Interacts (via FHA domain) with STK3 (when phosphorylated); the interaction associates STK3 with the STRIPAK complex.</text>
</comment>
<keyword evidence="9 20" id="KW-1133">Transmembrane helix</keyword>
<evidence type="ECO:0000313" key="22">
    <source>
        <dbReference type="EMBL" id="JAT17770.1"/>
    </source>
</evidence>
<dbReference type="CDD" id="cd22679">
    <property type="entry name" value="FHA_SLMAP"/>
    <property type="match status" value="1"/>
</dbReference>
<evidence type="ECO:0000256" key="13">
    <source>
        <dbReference type="ARBA" id="ARBA00023212"/>
    </source>
</evidence>
<comment type="function">
    <text evidence="14">Associates with the striatin-interacting phosphatase and kinase (STRIPAK) core complex, forming the extended (SIKE1:SLMAP)STRIPAK complex. The (SIKE1:SLMAP)STRIPAK complex dephosphorylates STK3 leading to the inhibition of Hippo signaling and the control of cell growth. May play a role during myoblast fusion.</text>
</comment>
<feature type="coiled-coil region" evidence="19">
    <location>
        <begin position="466"/>
        <end position="513"/>
    </location>
</feature>
<evidence type="ECO:0000256" key="3">
    <source>
        <dbReference type="ARBA" id="ARBA00004389"/>
    </source>
</evidence>
<dbReference type="FunFam" id="2.60.200.20:FF:000003">
    <property type="entry name" value="sarcolemmal membrane-associated protein isoform X2"/>
    <property type="match status" value="1"/>
</dbReference>
<feature type="transmembrane region" description="Helical" evidence="20">
    <location>
        <begin position="818"/>
        <end position="838"/>
    </location>
</feature>
<protein>
    <recommendedName>
        <fullName evidence="18">Sarcolemmal membrane-associated protein</fullName>
    </recommendedName>
</protein>
<comment type="similarity">
    <text evidence="16">Belongs to the SLMAP family.</text>
</comment>
<evidence type="ECO:0000256" key="5">
    <source>
        <dbReference type="ARBA" id="ARBA00022490"/>
    </source>
</evidence>
<feature type="coiled-coil region" evidence="19">
    <location>
        <begin position="185"/>
        <end position="243"/>
    </location>
</feature>
<reference evidence="22" key="1">
    <citation type="submission" date="2015-11" db="EMBL/GenBank/DDBJ databases">
        <title>De novo transcriptome assembly of four potential Pierce s Disease insect vectors from Arizona vineyards.</title>
        <authorList>
            <person name="Tassone E.E."/>
        </authorList>
    </citation>
    <scope>NUCLEOTIDE SEQUENCE</scope>
</reference>
<dbReference type="InterPro" id="IPR051176">
    <property type="entry name" value="Cent_Immune-Sig_Mod"/>
</dbReference>
<evidence type="ECO:0000259" key="21">
    <source>
        <dbReference type="PROSITE" id="PS50006"/>
    </source>
</evidence>
<evidence type="ECO:0000256" key="10">
    <source>
        <dbReference type="ARBA" id="ARBA00023054"/>
    </source>
</evidence>
<evidence type="ECO:0000256" key="6">
    <source>
        <dbReference type="ARBA" id="ARBA00022553"/>
    </source>
</evidence>
<feature type="coiled-coil region" evidence="19">
    <location>
        <begin position="299"/>
        <end position="372"/>
    </location>
</feature>
<evidence type="ECO:0000256" key="8">
    <source>
        <dbReference type="ARBA" id="ARBA00022824"/>
    </source>
</evidence>
<evidence type="ECO:0000256" key="19">
    <source>
        <dbReference type="SAM" id="Coils"/>
    </source>
</evidence>
<dbReference type="EMBL" id="GEBQ01022207">
    <property type="protein sequence ID" value="JAT17770.1"/>
    <property type="molecule type" value="Transcribed_RNA"/>
</dbReference>
<keyword evidence="6" id="KW-0597">Phosphoprotein</keyword>
<keyword evidence="11" id="KW-0496">Mitochondrion</keyword>
<dbReference type="InterPro" id="IPR000253">
    <property type="entry name" value="FHA_dom"/>
</dbReference>
<dbReference type="PANTHER" id="PTHR15715:SF37">
    <property type="entry name" value="LD47843P"/>
    <property type="match status" value="1"/>
</dbReference>
<dbReference type="PANTHER" id="PTHR15715">
    <property type="entry name" value="CENTROSOMAL PROTEIN OF 170 KDA"/>
    <property type="match status" value="1"/>
</dbReference>
<dbReference type="GO" id="GO:0005813">
    <property type="term" value="C:centrosome"/>
    <property type="evidence" value="ECO:0007669"/>
    <property type="project" value="UniProtKB-SubCell"/>
</dbReference>
<feature type="coiled-coil region" evidence="19">
    <location>
        <begin position="545"/>
        <end position="816"/>
    </location>
</feature>
<dbReference type="GO" id="GO:0042383">
    <property type="term" value="C:sarcolemma"/>
    <property type="evidence" value="ECO:0007669"/>
    <property type="project" value="UniProtKB-SubCell"/>
</dbReference>
<keyword evidence="5" id="KW-0963">Cytoplasm</keyword>
<sequence>MVVNGGCFHNLIIPYNNHVDLTNYPNMAGKAVLICRPNSHPFVDRTLSLEQPVKIGRSVARARAAQSNGIFDCKVLSRNHALIWYTNGKFYLQDTKSSNGTFINNQRLSKSGEESLPREVSSGDIVQFGVDVLENARKVTHGCIVANLKLYLPDGKEAKASPSSSVLSGVGSVSMEELYQLNQHIQEALQREQMLQTKLASLQQLVQSLRQSVDLGWKALIAEDRLLSRVEILENQLQTFSKNITEDTLRDELRNLQEDKSVYQGLAKECLQKVLQEKLDVVQKCQDIERALLNTETECANFKEVMERDHEELKELAQKHNSQLLKTVELQSKLQNTEEQNKDALARLEAENEELSNEVKRLLANEAVMHEKIQQLEASGEIVGRQLLGIQSQLQFNNHISSHKERNGSTEDVISKNNDEVMEEDTEKDVTNTMGLLINQLTEESINEQKKTKEVVDLIGSQFSLLQEKMSKLKQINALEAELEANEDKLSKYKEENRKLEQSLCSLEQIAEEESNKMDTTIIETTPLQLSCPERLTNGPPPSNKESLQSQIEELKESISESRSKMEAMERTIDLLQEDLCNAKQDLSEITKTWLLQEEKLQEAQNLKEETEMSVNTLQEQLKSIDNSILHLQHQEKFELESEHISKHKEESTLLRKQLQEAQQMAKQSKNEATMVKEKFRALSEELEKVKATMERSNMNTATETPLDNRAAQELAAVRLEAASLHSQVLALESQIRKLKLESSQRQQELAENNDEGTTSSMSNEDIIQQLRLRVREMEEELVLVKEKYMAFNEKNIQLEKELTNLKQDYEAVVHQPYFNVVFVLPLLVLFIAMTIAFHPTLARLMGTSDSSLPNS</sequence>
<comment type="subcellular location">
    <subcellularLocation>
        <location evidence="15">Cell membrane</location>
        <location evidence="15">Sarcolemma</location>
        <topology evidence="15">Single-pass type IV membrane protein</topology>
    </subcellularLocation>
    <subcellularLocation>
        <location evidence="1">Cytoplasm</location>
        <location evidence="1">Cytoskeleton</location>
        <location evidence="1">Microtubule organizing center</location>
        <location evidence="1">Centrosome</location>
    </subcellularLocation>
    <subcellularLocation>
        <location evidence="3">Endoplasmic reticulum membrane</location>
        <topology evidence="3">Single-pass membrane protein</topology>
    </subcellularLocation>
    <subcellularLocation>
        <location evidence="2">Mitochondrion membrane</location>
        <topology evidence="2">Single-pass membrane protein</topology>
    </subcellularLocation>
</comment>
<evidence type="ECO:0000256" key="14">
    <source>
        <dbReference type="ARBA" id="ARBA00057671"/>
    </source>
</evidence>
<dbReference type="SUPFAM" id="SSF57997">
    <property type="entry name" value="Tropomyosin"/>
    <property type="match status" value="1"/>
</dbReference>
<dbReference type="PROSITE" id="PS50006">
    <property type="entry name" value="FHA_DOMAIN"/>
    <property type="match status" value="1"/>
</dbReference>
<keyword evidence="12 20" id="KW-0472">Membrane</keyword>
<evidence type="ECO:0000256" key="11">
    <source>
        <dbReference type="ARBA" id="ARBA00023128"/>
    </source>
</evidence>
<dbReference type="Pfam" id="PF00498">
    <property type="entry name" value="FHA"/>
    <property type="match status" value="1"/>
</dbReference>
<keyword evidence="7 20" id="KW-0812">Transmembrane</keyword>
<dbReference type="CDD" id="cd21911">
    <property type="entry name" value="CC1_SLMAP"/>
    <property type="match status" value="1"/>
</dbReference>
<evidence type="ECO:0000256" key="1">
    <source>
        <dbReference type="ARBA" id="ARBA00004300"/>
    </source>
</evidence>
<evidence type="ECO:0000256" key="16">
    <source>
        <dbReference type="ARBA" id="ARBA00061687"/>
    </source>
</evidence>
<dbReference type="SUPFAM" id="SSF49879">
    <property type="entry name" value="SMAD/FHA domain"/>
    <property type="match status" value="1"/>
</dbReference>